<sequence length="105" mass="10742">MPTARYGELARHAFIADCDGAVQVSNPRPTNVPGCGATAATAGAGPGTTDQAATATTSAASRATVLRISPPPTKKISQCIDVREGFYHESMDDGISLRALRASAP</sequence>
<organism evidence="1 2">
    <name type="scientific">Asanoa siamensis</name>
    <dbReference type="NCBI Taxonomy" id="926357"/>
    <lineage>
        <taxon>Bacteria</taxon>
        <taxon>Bacillati</taxon>
        <taxon>Actinomycetota</taxon>
        <taxon>Actinomycetes</taxon>
        <taxon>Micromonosporales</taxon>
        <taxon>Micromonosporaceae</taxon>
        <taxon>Asanoa</taxon>
    </lineage>
</organism>
<name>A0ABQ4CSX7_9ACTN</name>
<evidence type="ECO:0000313" key="1">
    <source>
        <dbReference type="EMBL" id="GIF74373.1"/>
    </source>
</evidence>
<comment type="caution">
    <text evidence="1">The sequence shown here is derived from an EMBL/GenBank/DDBJ whole genome shotgun (WGS) entry which is preliminary data.</text>
</comment>
<accession>A0ABQ4CSX7</accession>
<gene>
    <name evidence="1" type="ORF">Asi02nite_38910</name>
</gene>
<dbReference type="EMBL" id="BONE01000030">
    <property type="protein sequence ID" value="GIF74373.1"/>
    <property type="molecule type" value="Genomic_DNA"/>
</dbReference>
<dbReference type="Proteomes" id="UP000604117">
    <property type="component" value="Unassembled WGS sequence"/>
</dbReference>
<reference evidence="1 2" key="1">
    <citation type="submission" date="2021-01" db="EMBL/GenBank/DDBJ databases">
        <title>Whole genome shotgun sequence of Asanoa siamensis NBRC 107932.</title>
        <authorList>
            <person name="Komaki H."/>
            <person name="Tamura T."/>
        </authorList>
    </citation>
    <scope>NUCLEOTIDE SEQUENCE [LARGE SCALE GENOMIC DNA]</scope>
    <source>
        <strain evidence="1 2">NBRC 107932</strain>
    </source>
</reference>
<keyword evidence="2" id="KW-1185">Reference proteome</keyword>
<evidence type="ECO:0000313" key="2">
    <source>
        <dbReference type="Proteomes" id="UP000604117"/>
    </source>
</evidence>
<protein>
    <submittedName>
        <fullName evidence="1">Uncharacterized protein</fullName>
    </submittedName>
</protein>
<proteinExistence type="predicted"/>